<comment type="caution">
    <text evidence="2">The sequence shown here is derived from an EMBL/GenBank/DDBJ whole genome shotgun (WGS) entry which is preliminary data.</text>
</comment>
<dbReference type="InterPro" id="IPR002938">
    <property type="entry name" value="FAD-bd"/>
</dbReference>
<organism evidence="2 3">
    <name type="scientific">Nocardia stercoris</name>
    <dbReference type="NCBI Taxonomy" id="2483361"/>
    <lineage>
        <taxon>Bacteria</taxon>
        <taxon>Bacillati</taxon>
        <taxon>Actinomycetota</taxon>
        <taxon>Actinomycetes</taxon>
        <taxon>Mycobacteriales</taxon>
        <taxon>Nocardiaceae</taxon>
        <taxon>Nocardia</taxon>
    </lineage>
</organism>
<keyword evidence="2" id="KW-0560">Oxidoreductase</keyword>
<dbReference type="EMBL" id="RFFH01000002">
    <property type="protein sequence ID" value="RMI34321.1"/>
    <property type="molecule type" value="Genomic_DNA"/>
</dbReference>
<keyword evidence="3" id="KW-1185">Reference proteome</keyword>
<reference evidence="2 3" key="1">
    <citation type="submission" date="2018-10" db="EMBL/GenBank/DDBJ databases">
        <title>Isolation from cow dung.</title>
        <authorList>
            <person name="Ling L."/>
        </authorList>
    </citation>
    <scope>NUCLEOTIDE SEQUENCE [LARGE SCALE GENOMIC DNA]</scope>
    <source>
        <strain evidence="2 3">NEAU-LL90</strain>
    </source>
</reference>
<evidence type="ECO:0000313" key="2">
    <source>
        <dbReference type="EMBL" id="RMI34321.1"/>
    </source>
</evidence>
<dbReference type="GO" id="GO:0004497">
    <property type="term" value="F:monooxygenase activity"/>
    <property type="evidence" value="ECO:0007669"/>
    <property type="project" value="UniProtKB-KW"/>
</dbReference>
<dbReference type="InterPro" id="IPR036188">
    <property type="entry name" value="FAD/NAD-bd_sf"/>
</dbReference>
<dbReference type="PANTHER" id="PTHR46865:SF2">
    <property type="entry name" value="MONOOXYGENASE"/>
    <property type="match status" value="1"/>
</dbReference>
<keyword evidence="2" id="KW-0503">Monooxygenase</keyword>
<dbReference type="Gene3D" id="3.50.50.60">
    <property type="entry name" value="FAD/NAD(P)-binding domain"/>
    <property type="match status" value="1"/>
</dbReference>
<accession>A0A3M2L9Q8</accession>
<dbReference type="RefSeq" id="WP_122187245.1">
    <property type="nucleotide sequence ID" value="NZ_RFFH01000002.1"/>
</dbReference>
<dbReference type="OrthoDB" id="3356051at2"/>
<dbReference type="Pfam" id="PF01494">
    <property type="entry name" value="FAD_binding_3"/>
    <property type="match status" value="1"/>
</dbReference>
<evidence type="ECO:0000313" key="3">
    <source>
        <dbReference type="Proteomes" id="UP000279275"/>
    </source>
</evidence>
<dbReference type="AlphaFoldDB" id="A0A3M2L9Q8"/>
<dbReference type="PRINTS" id="PR00420">
    <property type="entry name" value="RNGMNOXGNASE"/>
</dbReference>
<sequence length="406" mass="43335">MSANTTASSLHVLVAGGGIAGNAVALQLLRAGARVTVVERAAEPRPGGQAVDLRSASKVVAERMGLLPAIAKVQLDEKGMCWVDRDGRVFAGASMEDMDGKGIVADIEITRGDLNRVLLDAVAEAGGALDYRYSDWVQTLEQDDSGVDVGFASGRTGRYDLVVAADGVHSATRNLAYGPGAETFLGGYMAFFTMPSPVGSDIRPGWFAMHTIPSASFAIRPDHDPATSKAIITMRTDQRPELRRDVEAQKELIRGALTGAGWRAAEVLAAMDSTPDFYFDELDRIDVDSLSRGRVVLVGDSGYCGSPLTGMGTAMAFVGAYILAGEIASTPDDLAGALTRYEEKVTPFLAKAKELPGGGLKIMLPKSKALVAMARWNLKLMFSRLMRPVAVKMFFSATDDFELPNY</sequence>
<dbReference type="Proteomes" id="UP000279275">
    <property type="component" value="Unassembled WGS sequence"/>
</dbReference>
<dbReference type="PANTHER" id="PTHR46865">
    <property type="entry name" value="OXIDOREDUCTASE-RELATED"/>
    <property type="match status" value="1"/>
</dbReference>
<protein>
    <submittedName>
        <fullName evidence="2">FAD-binding monooxygenase</fullName>
    </submittedName>
</protein>
<dbReference type="SUPFAM" id="SSF51905">
    <property type="entry name" value="FAD/NAD(P)-binding domain"/>
    <property type="match status" value="1"/>
</dbReference>
<feature type="domain" description="FAD-binding" evidence="1">
    <location>
        <begin position="11"/>
        <end position="348"/>
    </location>
</feature>
<gene>
    <name evidence="2" type="ORF">EBN03_07990</name>
</gene>
<proteinExistence type="predicted"/>
<evidence type="ECO:0000259" key="1">
    <source>
        <dbReference type="Pfam" id="PF01494"/>
    </source>
</evidence>
<name>A0A3M2L9Q8_9NOCA</name>
<dbReference type="InterPro" id="IPR051704">
    <property type="entry name" value="FAD_aromatic-hydroxylase"/>
</dbReference>
<dbReference type="GO" id="GO:0071949">
    <property type="term" value="F:FAD binding"/>
    <property type="evidence" value="ECO:0007669"/>
    <property type="project" value="InterPro"/>
</dbReference>
<dbReference type="Gene3D" id="3.30.9.10">
    <property type="entry name" value="D-Amino Acid Oxidase, subunit A, domain 2"/>
    <property type="match status" value="1"/>
</dbReference>